<gene>
    <name evidence="2" type="ORF">ERUC_LOCUS28452</name>
</gene>
<dbReference type="InterPro" id="IPR024768">
    <property type="entry name" value="Marf1"/>
</dbReference>
<comment type="caution">
    <text evidence="2">The sequence shown here is derived from an EMBL/GenBank/DDBJ whole genome shotgun (WGS) entry which is preliminary data.</text>
</comment>
<dbReference type="AlphaFoldDB" id="A0ABC8KYV2"/>
<evidence type="ECO:0000313" key="2">
    <source>
        <dbReference type="EMBL" id="CAH8362696.1"/>
    </source>
</evidence>
<sequence>MDMTSTLAKYGLTCENANFAVIAKPKGELIRVLKCLRSRGVTVLLIDPPDEKFSFGVESLLGHAHYGKEDLSQGEEECKEDQEDLYPYPYAYTYTSNVEEEEEEDPSKILDFLEPIRLVKEDMTAVFWDGEDCPFPLGSTPDAIYKSIASALVERHFTDNITIWAYLDDDKKGSWRDDLLVDNKTWDSRIYFLPGGDKDSRRIRMANDIIFLLNTGRPRNLVLASDQFIADLFYLELLRLLYSDIVFIEPTQDINKPESPEWPGLLIDEGWLQFTSNIRKFSDEPFPKERAVSNYECRG</sequence>
<evidence type="ECO:0000259" key="1">
    <source>
        <dbReference type="Pfam" id="PF01936"/>
    </source>
</evidence>
<dbReference type="PANTHER" id="PTHR14379:SF31">
    <property type="entry name" value="NYN DOMAIN-CONTAINING PROTEIN"/>
    <property type="match status" value="1"/>
</dbReference>
<feature type="domain" description="NYN" evidence="1">
    <location>
        <begin position="124"/>
        <end position="227"/>
    </location>
</feature>
<dbReference type="InterPro" id="IPR021139">
    <property type="entry name" value="NYN"/>
</dbReference>
<protein>
    <recommendedName>
        <fullName evidence="1">NYN domain-containing protein</fullName>
    </recommendedName>
</protein>
<organism evidence="2 3">
    <name type="scientific">Eruca vesicaria subsp. sativa</name>
    <name type="common">Garden rocket</name>
    <name type="synonym">Eruca sativa</name>
    <dbReference type="NCBI Taxonomy" id="29727"/>
    <lineage>
        <taxon>Eukaryota</taxon>
        <taxon>Viridiplantae</taxon>
        <taxon>Streptophyta</taxon>
        <taxon>Embryophyta</taxon>
        <taxon>Tracheophyta</taxon>
        <taxon>Spermatophyta</taxon>
        <taxon>Magnoliopsida</taxon>
        <taxon>eudicotyledons</taxon>
        <taxon>Gunneridae</taxon>
        <taxon>Pentapetalae</taxon>
        <taxon>rosids</taxon>
        <taxon>malvids</taxon>
        <taxon>Brassicales</taxon>
        <taxon>Brassicaceae</taxon>
        <taxon>Brassiceae</taxon>
        <taxon>Eruca</taxon>
    </lineage>
</organism>
<reference evidence="2 3" key="1">
    <citation type="submission" date="2022-03" db="EMBL/GenBank/DDBJ databases">
        <authorList>
            <person name="Macdonald S."/>
            <person name="Ahmed S."/>
            <person name="Newling K."/>
        </authorList>
    </citation>
    <scope>NUCLEOTIDE SEQUENCE [LARGE SCALE GENOMIC DNA]</scope>
</reference>
<name>A0ABC8KYV2_ERUVS</name>
<proteinExistence type="predicted"/>
<evidence type="ECO:0000313" key="3">
    <source>
        <dbReference type="Proteomes" id="UP001642260"/>
    </source>
</evidence>
<accession>A0ABC8KYV2</accession>
<dbReference type="Proteomes" id="UP001642260">
    <property type="component" value="Unassembled WGS sequence"/>
</dbReference>
<keyword evidence="3" id="KW-1185">Reference proteome</keyword>
<dbReference type="EMBL" id="CAKOAT010338487">
    <property type="protein sequence ID" value="CAH8362696.1"/>
    <property type="molecule type" value="Genomic_DNA"/>
</dbReference>
<dbReference type="Pfam" id="PF01936">
    <property type="entry name" value="NYN"/>
    <property type="match status" value="1"/>
</dbReference>
<dbReference type="PANTHER" id="PTHR14379">
    <property type="entry name" value="LIMKAIN B LKAP"/>
    <property type="match status" value="1"/>
</dbReference>